<keyword evidence="2" id="KW-1185">Reference proteome</keyword>
<dbReference type="AlphaFoldDB" id="A0AAV4B9U9"/>
<evidence type="ECO:0000313" key="1">
    <source>
        <dbReference type="EMBL" id="GFO16192.1"/>
    </source>
</evidence>
<accession>A0AAV4B9U9</accession>
<gene>
    <name evidence="1" type="ORF">PoB_004269700</name>
</gene>
<evidence type="ECO:0000313" key="2">
    <source>
        <dbReference type="Proteomes" id="UP000735302"/>
    </source>
</evidence>
<name>A0AAV4B9U9_9GAST</name>
<comment type="caution">
    <text evidence="1">The sequence shown here is derived from an EMBL/GenBank/DDBJ whole genome shotgun (WGS) entry which is preliminary data.</text>
</comment>
<dbReference type="EMBL" id="BLXT01004654">
    <property type="protein sequence ID" value="GFO16192.1"/>
    <property type="molecule type" value="Genomic_DNA"/>
</dbReference>
<reference evidence="1 2" key="1">
    <citation type="journal article" date="2021" name="Elife">
        <title>Chloroplast acquisition without the gene transfer in kleptoplastic sea slugs, Plakobranchus ocellatus.</title>
        <authorList>
            <person name="Maeda T."/>
            <person name="Takahashi S."/>
            <person name="Yoshida T."/>
            <person name="Shimamura S."/>
            <person name="Takaki Y."/>
            <person name="Nagai Y."/>
            <person name="Toyoda A."/>
            <person name="Suzuki Y."/>
            <person name="Arimoto A."/>
            <person name="Ishii H."/>
            <person name="Satoh N."/>
            <person name="Nishiyama T."/>
            <person name="Hasebe M."/>
            <person name="Maruyama T."/>
            <person name="Minagawa J."/>
            <person name="Obokata J."/>
            <person name="Shigenobu S."/>
        </authorList>
    </citation>
    <scope>NUCLEOTIDE SEQUENCE [LARGE SCALE GENOMIC DNA]</scope>
</reference>
<dbReference type="Proteomes" id="UP000735302">
    <property type="component" value="Unassembled WGS sequence"/>
</dbReference>
<proteinExistence type="predicted"/>
<protein>
    <submittedName>
        <fullName evidence="1">Uncharacterized protein</fullName>
    </submittedName>
</protein>
<sequence length="116" mass="13294">MMMIRMRRRRIIKIIEAIRESRGQGNIQHAVGGDRLPQVQSHTFEGLSLCFIYCHGKTWSQRQLSMLEVDWELGVGWLQRNAGYEMALIFVCTSGDFNFCYIWVEACGSCGRSIGS</sequence>
<organism evidence="1 2">
    <name type="scientific">Plakobranchus ocellatus</name>
    <dbReference type="NCBI Taxonomy" id="259542"/>
    <lineage>
        <taxon>Eukaryota</taxon>
        <taxon>Metazoa</taxon>
        <taxon>Spiralia</taxon>
        <taxon>Lophotrochozoa</taxon>
        <taxon>Mollusca</taxon>
        <taxon>Gastropoda</taxon>
        <taxon>Heterobranchia</taxon>
        <taxon>Euthyneura</taxon>
        <taxon>Panpulmonata</taxon>
        <taxon>Sacoglossa</taxon>
        <taxon>Placobranchoidea</taxon>
        <taxon>Plakobranchidae</taxon>
        <taxon>Plakobranchus</taxon>
    </lineage>
</organism>